<evidence type="ECO:0000259" key="1">
    <source>
        <dbReference type="PROSITE" id="PS51220"/>
    </source>
</evidence>
<evidence type="ECO:0000313" key="2">
    <source>
        <dbReference type="EMBL" id="KAJ1369076.1"/>
    </source>
</evidence>
<dbReference type="PROSITE" id="PS51220">
    <property type="entry name" value="NIDO"/>
    <property type="match status" value="1"/>
</dbReference>
<protein>
    <recommendedName>
        <fullName evidence="1">NIDO domain-containing protein</fullName>
    </recommendedName>
</protein>
<dbReference type="PANTHER" id="PTHR13802">
    <property type="entry name" value="MUCIN 4-RELATED"/>
    <property type="match status" value="1"/>
</dbReference>
<comment type="caution">
    <text evidence="2">The sequence shown here is derived from an EMBL/GenBank/DDBJ whole genome shotgun (WGS) entry which is preliminary data.</text>
</comment>
<sequence>MHVLLLNVLRTLSHLPTTIDVANRYSDVNVYPDSLAMATKAVMTSMSVESRSVIKTRSARIHRGATSASVKRASQVLWQLKSPMKLFGNIYEQITVTTSGLLSLTDVPKSAGDKLEELHITGVAPFFAPIDTSRGGHVTVAEVTDSDTLTRVTRSIHESFEEPSFQARSVLIVTYMNVTDGKSQRGNTFQTLLINGMNSKRERMTFAQMLYKDMHWSGGAEAGIIVNDVSSSITLPGSGTQGIEQLTQLSNVGHPGMWLFRIGKHPNCV</sequence>
<keyword evidence="3" id="KW-1185">Reference proteome</keyword>
<dbReference type="GO" id="GO:0007160">
    <property type="term" value="P:cell-matrix adhesion"/>
    <property type="evidence" value="ECO:0007669"/>
    <property type="project" value="InterPro"/>
</dbReference>
<dbReference type="InterPro" id="IPR051495">
    <property type="entry name" value="Epithelial_Barrier/Signaling"/>
</dbReference>
<feature type="domain" description="NIDO" evidence="1">
    <location>
        <begin position="125"/>
        <end position="265"/>
    </location>
</feature>
<dbReference type="EMBL" id="JAHQIW010006400">
    <property type="protein sequence ID" value="KAJ1369076.1"/>
    <property type="molecule type" value="Genomic_DNA"/>
</dbReference>
<dbReference type="Pfam" id="PF06119">
    <property type="entry name" value="NIDO"/>
    <property type="match status" value="1"/>
</dbReference>
<accession>A0AAD5R3S5</accession>
<organism evidence="2 3">
    <name type="scientific">Parelaphostrongylus tenuis</name>
    <name type="common">Meningeal worm</name>
    <dbReference type="NCBI Taxonomy" id="148309"/>
    <lineage>
        <taxon>Eukaryota</taxon>
        <taxon>Metazoa</taxon>
        <taxon>Ecdysozoa</taxon>
        <taxon>Nematoda</taxon>
        <taxon>Chromadorea</taxon>
        <taxon>Rhabditida</taxon>
        <taxon>Rhabditina</taxon>
        <taxon>Rhabditomorpha</taxon>
        <taxon>Strongyloidea</taxon>
        <taxon>Metastrongylidae</taxon>
        <taxon>Parelaphostrongylus</taxon>
    </lineage>
</organism>
<proteinExistence type="predicted"/>
<evidence type="ECO:0000313" key="3">
    <source>
        <dbReference type="Proteomes" id="UP001196413"/>
    </source>
</evidence>
<name>A0AAD5R3S5_PARTN</name>
<dbReference type="Proteomes" id="UP001196413">
    <property type="component" value="Unassembled WGS sequence"/>
</dbReference>
<reference evidence="2" key="1">
    <citation type="submission" date="2021-06" db="EMBL/GenBank/DDBJ databases">
        <title>Parelaphostrongylus tenuis whole genome reference sequence.</title>
        <authorList>
            <person name="Garwood T.J."/>
            <person name="Larsen P.A."/>
            <person name="Fountain-Jones N.M."/>
            <person name="Garbe J.R."/>
            <person name="Macchietto M.G."/>
            <person name="Kania S.A."/>
            <person name="Gerhold R.W."/>
            <person name="Richards J.E."/>
            <person name="Wolf T.M."/>
        </authorList>
    </citation>
    <scope>NUCLEOTIDE SEQUENCE</scope>
    <source>
        <strain evidence="2">MNPRO001-30</strain>
        <tissue evidence="2">Meninges</tissue>
    </source>
</reference>
<gene>
    <name evidence="2" type="ORF">KIN20_030463</name>
</gene>
<dbReference type="InterPro" id="IPR003886">
    <property type="entry name" value="NIDO_dom"/>
</dbReference>
<dbReference type="PANTHER" id="PTHR13802:SF65">
    <property type="entry name" value="NIDOGEN"/>
    <property type="match status" value="1"/>
</dbReference>
<dbReference type="AlphaFoldDB" id="A0AAD5R3S5"/>
<dbReference type="SMART" id="SM00539">
    <property type="entry name" value="NIDO"/>
    <property type="match status" value="1"/>
</dbReference>